<protein>
    <submittedName>
        <fullName evidence="1">Uncharacterized protein</fullName>
    </submittedName>
</protein>
<evidence type="ECO:0000313" key="2">
    <source>
        <dbReference type="Proteomes" id="UP000294575"/>
    </source>
</evidence>
<dbReference type="AlphaFoldDB" id="A0A4R6TZY4"/>
<gene>
    <name evidence="1" type="ORF">DFQ45_10770</name>
</gene>
<reference evidence="1 2" key="1">
    <citation type="submission" date="2019-03" db="EMBL/GenBank/DDBJ databases">
        <title>Genomic Encyclopedia of Type Strains, Phase IV (KMG-IV): sequencing the most valuable type-strain genomes for metagenomic binning, comparative biology and taxonomic classification.</title>
        <authorList>
            <person name="Goeker M."/>
        </authorList>
    </citation>
    <scope>NUCLEOTIDE SEQUENCE [LARGE SCALE GENOMIC DNA]</scope>
    <source>
        <strain evidence="1 2">DSM 28679</strain>
    </source>
</reference>
<sequence length="63" mass="6933">MQTVYQYPKGGTIKVDQEQARIIITTEGGTSASLGIGPQGVIELAQVMDQLGQDWLRAWRAEQ</sequence>
<organism evidence="1 2">
    <name type="scientific">Thiopseudomonas denitrificans</name>
    <dbReference type="NCBI Taxonomy" id="1501432"/>
    <lineage>
        <taxon>Bacteria</taxon>
        <taxon>Pseudomonadati</taxon>
        <taxon>Pseudomonadota</taxon>
        <taxon>Gammaproteobacteria</taxon>
        <taxon>Pseudomonadales</taxon>
        <taxon>Pseudomonadaceae</taxon>
        <taxon>Thiopseudomonas</taxon>
    </lineage>
</organism>
<evidence type="ECO:0000313" key="1">
    <source>
        <dbReference type="EMBL" id="TDQ37565.1"/>
    </source>
</evidence>
<proteinExistence type="predicted"/>
<accession>A0A4R6TZY4</accession>
<name>A0A4R6TZY4_9GAMM</name>
<dbReference type="RefSeq" id="WP_101495695.1">
    <property type="nucleotide sequence ID" value="NZ_LNJZ01000002.1"/>
</dbReference>
<keyword evidence="2" id="KW-1185">Reference proteome</keyword>
<dbReference type="EMBL" id="SNYK01000007">
    <property type="protein sequence ID" value="TDQ37565.1"/>
    <property type="molecule type" value="Genomic_DNA"/>
</dbReference>
<comment type="caution">
    <text evidence="1">The sequence shown here is derived from an EMBL/GenBank/DDBJ whole genome shotgun (WGS) entry which is preliminary data.</text>
</comment>
<dbReference type="Proteomes" id="UP000294575">
    <property type="component" value="Unassembled WGS sequence"/>
</dbReference>